<keyword evidence="2" id="KW-1185">Reference proteome</keyword>
<dbReference type="STRING" id="1121256.SAMN02746089_02162"/>
<name>A0A1M5CNC7_9THEO</name>
<dbReference type="PANTHER" id="PTHR12993">
    <property type="entry name" value="N-ACETYLGLUCOSAMINYL-PHOSPHATIDYLINOSITOL DE-N-ACETYLASE-RELATED"/>
    <property type="match status" value="1"/>
</dbReference>
<reference evidence="1 2" key="1">
    <citation type="submission" date="2016-11" db="EMBL/GenBank/DDBJ databases">
        <authorList>
            <person name="Jaros S."/>
            <person name="Januszkiewicz K."/>
            <person name="Wedrychowicz H."/>
        </authorList>
    </citation>
    <scope>NUCLEOTIDE SEQUENCE [LARGE SCALE GENOMIC DNA]</scope>
    <source>
        <strain evidence="1 2">DSM 17918</strain>
    </source>
</reference>
<dbReference type="AlphaFoldDB" id="A0A1M5CNC7"/>
<accession>A0A1M5CNC7</accession>
<sequence length="477" mass="55795">MLQNMKKYIYILVGLLLAFIILFNVMNFGSVIANIAQKTDVPTFDYPGSRIMIVAPHPDDESIGAAGVIREALKMHIPVKVVIFTSGESYKRAAINFSKRLHPTNEDFYRLGVQRQKESIDAMETLGLPRKDLIFLGFADGSLRFLWDDFWNTPRRSGGVWVYRSPYKVNVYRPGIEYTGQNVFDAFSSVVNSFKPTDIFYPDPNDTNPDHWAVSNFVVYTILQQKYHIREHTYLVHHPQWPVPWMAVTTLDENPPVDLKWERWQRFQLSQDEISFKKKALLQYRTQIEIMQPFLMAFVRKSELFGYVPRVSIPLIYKLPSLDVLDKTNDYIAAKSIDGMFSQEIYKSADLGDLRVFRYNDALWVGLTTKAPLSNKVVYQLQMRIFYKDNSIKRLDVGIIKGKLVVYHRASNSITDWNIVNMRKFKRNMWYEIKLPEEEKIDYIFMGSQALYRGRLISRIPWKVYNYNINDEFGDVI</sequence>
<organism evidence="1 2">
    <name type="scientific">Caldanaerobius fijiensis DSM 17918</name>
    <dbReference type="NCBI Taxonomy" id="1121256"/>
    <lineage>
        <taxon>Bacteria</taxon>
        <taxon>Bacillati</taxon>
        <taxon>Bacillota</taxon>
        <taxon>Clostridia</taxon>
        <taxon>Thermoanaerobacterales</taxon>
        <taxon>Thermoanaerobacteraceae</taxon>
        <taxon>Caldanaerobius</taxon>
    </lineage>
</organism>
<dbReference type="PANTHER" id="PTHR12993:SF29">
    <property type="entry name" value="BLR3841 PROTEIN"/>
    <property type="match status" value="1"/>
</dbReference>
<dbReference type="Pfam" id="PF02585">
    <property type="entry name" value="PIG-L"/>
    <property type="match status" value="1"/>
</dbReference>
<gene>
    <name evidence="1" type="ORF">SAMN02746089_02162</name>
</gene>
<dbReference type="OrthoDB" id="9815144at2"/>
<dbReference type="SUPFAM" id="SSF102588">
    <property type="entry name" value="LmbE-like"/>
    <property type="match status" value="1"/>
</dbReference>
<proteinExistence type="predicted"/>
<evidence type="ECO:0000313" key="2">
    <source>
        <dbReference type="Proteomes" id="UP000184088"/>
    </source>
</evidence>
<dbReference type="InterPro" id="IPR003737">
    <property type="entry name" value="GlcNAc_PI_deacetylase-related"/>
</dbReference>
<evidence type="ECO:0000313" key="1">
    <source>
        <dbReference type="EMBL" id="SHF56218.1"/>
    </source>
</evidence>
<protein>
    <submittedName>
        <fullName evidence="1">N-acetylglucosaminyl deacetylase, LmbE family</fullName>
    </submittedName>
</protein>
<dbReference type="GO" id="GO:0016811">
    <property type="term" value="F:hydrolase activity, acting on carbon-nitrogen (but not peptide) bonds, in linear amides"/>
    <property type="evidence" value="ECO:0007669"/>
    <property type="project" value="TreeGrafter"/>
</dbReference>
<dbReference type="RefSeq" id="WP_073345169.1">
    <property type="nucleotide sequence ID" value="NZ_FQVH01000029.1"/>
</dbReference>
<dbReference type="EMBL" id="FQVH01000029">
    <property type="protein sequence ID" value="SHF56218.1"/>
    <property type="molecule type" value="Genomic_DNA"/>
</dbReference>
<dbReference type="Gene3D" id="3.40.50.10320">
    <property type="entry name" value="LmbE-like"/>
    <property type="match status" value="1"/>
</dbReference>
<dbReference type="Proteomes" id="UP000184088">
    <property type="component" value="Unassembled WGS sequence"/>
</dbReference>
<dbReference type="InterPro" id="IPR024078">
    <property type="entry name" value="LmbE-like_dom_sf"/>
</dbReference>